<evidence type="ECO:0000256" key="1">
    <source>
        <dbReference type="SAM" id="MobiDB-lite"/>
    </source>
</evidence>
<dbReference type="AlphaFoldDB" id="A0A316UD84"/>
<feature type="compositionally biased region" description="Polar residues" evidence="1">
    <location>
        <begin position="546"/>
        <end position="565"/>
    </location>
</feature>
<dbReference type="OrthoDB" id="3197626at2759"/>
<feature type="transmembrane region" description="Helical" evidence="2">
    <location>
        <begin position="165"/>
        <end position="184"/>
    </location>
</feature>
<evidence type="ECO:0000313" key="3">
    <source>
        <dbReference type="EMBL" id="PWN23180.1"/>
    </source>
</evidence>
<proteinExistence type="predicted"/>
<keyword evidence="2" id="KW-0472">Membrane</keyword>
<feature type="transmembrane region" description="Helical" evidence="2">
    <location>
        <begin position="237"/>
        <end position="257"/>
    </location>
</feature>
<reference evidence="3 4" key="1">
    <citation type="journal article" date="2018" name="Mol. Biol. Evol.">
        <title>Broad Genomic Sampling Reveals a Smut Pathogenic Ancestry of the Fungal Clade Ustilaginomycotina.</title>
        <authorList>
            <person name="Kijpornyongpan T."/>
            <person name="Mondo S.J."/>
            <person name="Barry K."/>
            <person name="Sandor L."/>
            <person name="Lee J."/>
            <person name="Lipzen A."/>
            <person name="Pangilinan J."/>
            <person name="LaButti K."/>
            <person name="Hainaut M."/>
            <person name="Henrissat B."/>
            <person name="Grigoriev I.V."/>
            <person name="Spatafora J.W."/>
            <person name="Aime M.C."/>
        </authorList>
    </citation>
    <scope>NUCLEOTIDE SEQUENCE [LARGE SCALE GENOMIC DNA]</scope>
    <source>
        <strain evidence="3 4">MCA 4718</strain>
    </source>
</reference>
<sequence length="730" mass="79686">MQYPALSGVSGAAGSSIPGTAKVNSQRYEAAQHCIRGTILRAAAFARPHKETTLASLTLITQQSRLRSPLTAEAYIPCLSCRWSQSKAAFDATIGQSYGRRIANHPDHLPHRPLHSSHSAKMVVHRARTPACLSLLIPSLLLLYICLPTATAINWMSTPELIKDLTVYQSFVAATVGLQLWESIISFPFEWRYLTRQRRWKHGMAAYLIIRYGTWVHLICVLINIHATHHIDCEATMIVLLVSLSLATLATSLIFVVRCIAVWKRNKCISYGLGALWLATAAVHLSSPARLKSLWSPTGCQSVFVRPMWEYNMAYVTIQILDTTTFGLSAWRLRTMRTQGFAKVLFAQACVFIGITATLNCACMVLAYISPNPVLTYFISPIALTVSGVLACRSFRDLQAHAQRAGTIVTGSGRAYTGGASIQPPSPDSSVAPYSASTKEAFDLDAAKGRALGRRRRSDWLTRTGFDDDEDPIELPTLPMAAAHAPDNADGITQHPGRTSTRQRRTSATPRTSSNLDAKGSTTAFHGFLLPEEEEEHRLDALAAKHQQSLAARQNAARSMTSTSLPLPGNDESDHTIRARNVVASEQTQHVPQLQSPRKQNGPHTFIDMRGMRTENDIGPGPVPRPGTRKARIDDGTPRKEKRTVDGTLFTDETVTTASKPNSIKTQHIRAAGEYASPNAVSGFSSKRSSGLSGDSSDAHAIDIDSIEDGKDSRSVAVGITCHREVHIDG</sequence>
<dbReference type="GeneID" id="37010819"/>
<feature type="transmembrane region" description="Helical" evidence="2">
    <location>
        <begin position="375"/>
        <end position="395"/>
    </location>
</feature>
<keyword evidence="2" id="KW-0812">Transmembrane</keyword>
<protein>
    <submittedName>
        <fullName evidence="3">Uncharacterized protein</fullName>
    </submittedName>
</protein>
<dbReference type="Proteomes" id="UP000245942">
    <property type="component" value="Unassembled WGS sequence"/>
</dbReference>
<feature type="compositionally biased region" description="Low complexity" evidence="1">
    <location>
        <begin position="682"/>
        <end position="696"/>
    </location>
</feature>
<gene>
    <name evidence="3" type="ORF">BCV69DRAFT_111205</name>
</gene>
<feature type="region of interest" description="Disordered" evidence="1">
    <location>
        <begin position="483"/>
        <end position="521"/>
    </location>
</feature>
<keyword evidence="4" id="KW-1185">Reference proteome</keyword>
<name>A0A316UD84_9BASI</name>
<feature type="transmembrane region" description="Helical" evidence="2">
    <location>
        <begin position="313"/>
        <end position="333"/>
    </location>
</feature>
<evidence type="ECO:0000313" key="4">
    <source>
        <dbReference type="Proteomes" id="UP000245942"/>
    </source>
</evidence>
<evidence type="ECO:0000256" key="2">
    <source>
        <dbReference type="SAM" id="Phobius"/>
    </source>
</evidence>
<dbReference type="RefSeq" id="XP_025350340.1">
    <property type="nucleotide sequence ID" value="XM_025489085.1"/>
</dbReference>
<feature type="transmembrane region" description="Helical" evidence="2">
    <location>
        <begin position="131"/>
        <end position="153"/>
    </location>
</feature>
<dbReference type="EMBL" id="KZ819322">
    <property type="protein sequence ID" value="PWN23180.1"/>
    <property type="molecule type" value="Genomic_DNA"/>
</dbReference>
<organism evidence="3 4">
    <name type="scientific">Pseudomicrostroma glucosiphilum</name>
    <dbReference type="NCBI Taxonomy" id="1684307"/>
    <lineage>
        <taxon>Eukaryota</taxon>
        <taxon>Fungi</taxon>
        <taxon>Dikarya</taxon>
        <taxon>Basidiomycota</taxon>
        <taxon>Ustilaginomycotina</taxon>
        <taxon>Exobasidiomycetes</taxon>
        <taxon>Microstromatales</taxon>
        <taxon>Microstromatales incertae sedis</taxon>
        <taxon>Pseudomicrostroma</taxon>
    </lineage>
</organism>
<keyword evidence="2" id="KW-1133">Transmembrane helix</keyword>
<feature type="transmembrane region" description="Helical" evidence="2">
    <location>
        <begin position="345"/>
        <end position="369"/>
    </location>
</feature>
<feature type="compositionally biased region" description="Polar residues" evidence="1">
    <location>
        <begin position="584"/>
        <end position="603"/>
    </location>
</feature>
<feature type="compositionally biased region" description="Basic and acidic residues" evidence="1">
    <location>
        <begin position="631"/>
        <end position="643"/>
    </location>
</feature>
<accession>A0A316UD84</accession>
<feature type="transmembrane region" description="Helical" evidence="2">
    <location>
        <begin position="269"/>
        <end position="287"/>
    </location>
</feature>
<feature type="region of interest" description="Disordered" evidence="1">
    <location>
        <begin position="679"/>
        <end position="699"/>
    </location>
</feature>
<feature type="transmembrane region" description="Helical" evidence="2">
    <location>
        <begin position="205"/>
        <end position="225"/>
    </location>
</feature>
<feature type="region of interest" description="Disordered" evidence="1">
    <location>
        <begin position="546"/>
        <end position="643"/>
    </location>
</feature>